<comment type="subcellular location">
    <subcellularLocation>
        <location evidence="10">Cell inner membrane</location>
        <topology evidence="10">Multi-pass membrane protein</topology>
    </subcellularLocation>
    <subcellularLocation>
        <location evidence="1">Cell membrane</location>
        <topology evidence="1">Multi-pass membrane protein</topology>
    </subcellularLocation>
</comment>
<keyword evidence="9 10" id="KW-0472">Membrane</keyword>
<dbReference type="GO" id="GO:0005315">
    <property type="term" value="F:phosphate transmembrane transporter activity"/>
    <property type="evidence" value="ECO:0007669"/>
    <property type="project" value="InterPro"/>
</dbReference>
<dbReference type="Pfam" id="PF00528">
    <property type="entry name" value="BPD_transp_1"/>
    <property type="match status" value="1"/>
</dbReference>
<sequence>MAGQESVAATTVLMDTDCCSSGRWQGNTLSDMRRRMVDRIATGLCWAATALVLLMLFSILFVLIRNGIGGLRWVTFVHVTLPPGQAGGLANAIVGSLIQTGLAVLIGAPVGLLVGIYLAEFTSTDGRLINLVRFVSDLLLSAPSILVGLFIYMVVVVPTGHFSGLAGALALSILVVPVVVRTTEDMLRLVPLSMREAAIALGAPRWRVILFVCLRAARDGVATGILLALARVSGETAPLLFTSLGNMNWSVSPAAPMASLPVTIYQYAGAAYADWTALAWTGALLITAGILMINITVRLGLGRNRK</sequence>
<feature type="transmembrane region" description="Helical" evidence="10">
    <location>
        <begin position="277"/>
        <end position="301"/>
    </location>
</feature>
<dbReference type="EMBL" id="CP023036">
    <property type="protein sequence ID" value="AXY22724.1"/>
    <property type="molecule type" value="Genomic_DNA"/>
</dbReference>
<dbReference type="PROSITE" id="PS50928">
    <property type="entry name" value="ABC_TM1"/>
    <property type="match status" value="1"/>
</dbReference>
<dbReference type="NCBIfam" id="TIGR00974">
    <property type="entry name" value="3a0107s02c"/>
    <property type="match status" value="1"/>
</dbReference>
<evidence type="ECO:0000256" key="10">
    <source>
        <dbReference type="RuleBase" id="RU363043"/>
    </source>
</evidence>
<evidence type="ECO:0000256" key="7">
    <source>
        <dbReference type="ARBA" id="ARBA00022692"/>
    </source>
</evidence>
<dbReference type="KEGG" id="ksc:CD178_01963"/>
<evidence type="ECO:0000256" key="4">
    <source>
        <dbReference type="ARBA" id="ARBA00022448"/>
    </source>
</evidence>
<evidence type="ECO:0000256" key="1">
    <source>
        <dbReference type="ARBA" id="ARBA00004651"/>
    </source>
</evidence>
<evidence type="ECO:0000256" key="3">
    <source>
        <dbReference type="ARBA" id="ARBA00016864"/>
    </source>
</evidence>
<dbReference type="GO" id="GO:0035435">
    <property type="term" value="P:phosphate ion transmembrane transport"/>
    <property type="evidence" value="ECO:0007669"/>
    <property type="project" value="InterPro"/>
</dbReference>
<keyword evidence="12" id="KW-1185">Reference proteome</keyword>
<name>A0A347WCY1_9PROT</name>
<dbReference type="InterPro" id="IPR000515">
    <property type="entry name" value="MetI-like"/>
</dbReference>
<gene>
    <name evidence="11" type="primary">pstA_2</name>
    <name evidence="11" type="ORF">CD178_01963</name>
</gene>
<evidence type="ECO:0000256" key="9">
    <source>
        <dbReference type="ARBA" id="ARBA00023136"/>
    </source>
</evidence>
<keyword evidence="8 10" id="KW-1133">Transmembrane helix</keyword>
<dbReference type="CDD" id="cd06261">
    <property type="entry name" value="TM_PBP2"/>
    <property type="match status" value="1"/>
</dbReference>
<feature type="transmembrane region" description="Helical" evidence="10">
    <location>
        <begin position="40"/>
        <end position="64"/>
    </location>
</feature>
<dbReference type="Gene3D" id="1.10.3720.10">
    <property type="entry name" value="MetI-like"/>
    <property type="match status" value="1"/>
</dbReference>
<protein>
    <recommendedName>
        <fullName evidence="3 10">Phosphate transport system permease protein PstA</fullName>
    </recommendedName>
</protein>
<dbReference type="PANTHER" id="PTHR42922:SF1">
    <property type="entry name" value="PHOSPHATE TRANSPORT SYSTEM PERMEASE PROTEIN PSTA"/>
    <property type="match status" value="1"/>
</dbReference>
<dbReference type="OrthoDB" id="9775069at2"/>
<dbReference type="SUPFAM" id="SSF161098">
    <property type="entry name" value="MetI-like"/>
    <property type="match status" value="1"/>
</dbReference>
<accession>A0A347WCY1</accession>
<keyword evidence="7 10" id="KW-0812">Transmembrane</keyword>
<comment type="similarity">
    <text evidence="2 10">Belongs to the binding-protein-dependent transport system permease family. CysTW subfamily.</text>
</comment>
<evidence type="ECO:0000256" key="5">
    <source>
        <dbReference type="ARBA" id="ARBA00022475"/>
    </source>
</evidence>
<keyword evidence="6" id="KW-0592">Phosphate transport</keyword>
<keyword evidence="5 10" id="KW-1003">Cell membrane</keyword>
<keyword evidence="4" id="KW-0813">Transport</keyword>
<dbReference type="Proteomes" id="UP000264120">
    <property type="component" value="Chromosome"/>
</dbReference>
<dbReference type="GO" id="GO:0005886">
    <property type="term" value="C:plasma membrane"/>
    <property type="evidence" value="ECO:0007669"/>
    <property type="project" value="UniProtKB-SubCell"/>
</dbReference>
<feature type="transmembrane region" description="Helical" evidence="10">
    <location>
        <begin position="97"/>
        <end position="119"/>
    </location>
</feature>
<dbReference type="PANTHER" id="PTHR42922">
    <property type="entry name" value="PHOSPHATE TRANSPORT SYSTEM PERMEASE PROTEIN PSTA"/>
    <property type="match status" value="1"/>
</dbReference>
<comment type="caution">
    <text evidence="10">Lacks conserved residue(s) required for the propagation of feature annotation.</text>
</comment>
<evidence type="ECO:0000256" key="2">
    <source>
        <dbReference type="ARBA" id="ARBA00007069"/>
    </source>
</evidence>
<feature type="transmembrane region" description="Helical" evidence="10">
    <location>
        <begin position="131"/>
        <end position="155"/>
    </location>
</feature>
<evidence type="ECO:0000313" key="11">
    <source>
        <dbReference type="EMBL" id="AXY22724.1"/>
    </source>
</evidence>
<evidence type="ECO:0000313" key="12">
    <source>
        <dbReference type="Proteomes" id="UP000264120"/>
    </source>
</evidence>
<evidence type="ECO:0000256" key="8">
    <source>
        <dbReference type="ARBA" id="ARBA00022989"/>
    </source>
</evidence>
<dbReference type="InterPro" id="IPR035906">
    <property type="entry name" value="MetI-like_sf"/>
</dbReference>
<dbReference type="AlphaFoldDB" id="A0A347WCY1"/>
<organism evidence="11 12">
    <name type="scientific">Komagataeibacter saccharivorans</name>
    <dbReference type="NCBI Taxonomy" id="265959"/>
    <lineage>
        <taxon>Bacteria</taxon>
        <taxon>Pseudomonadati</taxon>
        <taxon>Pseudomonadota</taxon>
        <taxon>Alphaproteobacteria</taxon>
        <taxon>Acetobacterales</taxon>
        <taxon>Acetobacteraceae</taxon>
        <taxon>Komagataeibacter</taxon>
    </lineage>
</organism>
<dbReference type="InterPro" id="IPR005672">
    <property type="entry name" value="Phosphate_PstA"/>
</dbReference>
<dbReference type="InterPro" id="IPR051408">
    <property type="entry name" value="Phosphate_transprt_permease"/>
</dbReference>
<evidence type="ECO:0000256" key="6">
    <source>
        <dbReference type="ARBA" id="ARBA00022592"/>
    </source>
</evidence>
<feature type="transmembrane region" description="Helical" evidence="10">
    <location>
        <begin position="161"/>
        <end position="180"/>
    </location>
</feature>
<proteinExistence type="inferred from homology"/>
<reference evidence="11 12" key="1">
    <citation type="submission" date="2017-08" db="EMBL/GenBank/DDBJ databases">
        <title>Complete genome sequence of Gluconacetobacter saccharivorans CV1 isolated from Fermented Vinegar.</title>
        <authorList>
            <person name="Kim S.-Y."/>
        </authorList>
    </citation>
    <scope>NUCLEOTIDE SEQUENCE [LARGE SCALE GENOMIC DNA]</scope>
    <source>
        <strain evidence="11 12">CV1</strain>
    </source>
</reference>